<protein>
    <submittedName>
        <fullName evidence="1">Uncharacterized protein</fullName>
    </submittedName>
</protein>
<gene>
    <name evidence="1" type="ORF">HPP92_004370</name>
</gene>
<evidence type="ECO:0000313" key="1">
    <source>
        <dbReference type="EMBL" id="KAG0493376.1"/>
    </source>
</evidence>
<dbReference type="Proteomes" id="UP000639772">
    <property type="component" value="Unassembled WGS sequence"/>
</dbReference>
<reference evidence="1 2" key="1">
    <citation type="journal article" date="2020" name="Nat. Food">
        <title>A phased Vanilla planifolia genome enables genetic improvement of flavour and production.</title>
        <authorList>
            <person name="Hasing T."/>
            <person name="Tang H."/>
            <person name="Brym M."/>
            <person name="Khazi F."/>
            <person name="Huang T."/>
            <person name="Chambers A.H."/>
        </authorList>
    </citation>
    <scope>NUCLEOTIDE SEQUENCE [LARGE SCALE GENOMIC DNA]</scope>
    <source>
        <tissue evidence="1">Leaf</tissue>
    </source>
</reference>
<organism evidence="1 2">
    <name type="scientific">Vanilla planifolia</name>
    <name type="common">Vanilla</name>
    <dbReference type="NCBI Taxonomy" id="51239"/>
    <lineage>
        <taxon>Eukaryota</taxon>
        <taxon>Viridiplantae</taxon>
        <taxon>Streptophyta</taxon>
        <taxon>Embryophyta</taxon>
        <taxon>Tracheophyta</taxon>
        <taxon>Spermatophyta</taxon>
        <taxon>Magnoliopsida</taxon>
        <taxon>Liliopsida</taxon>
        <taxon>Asparagales</taxon>
        <taxon>Orchidaceae</taxon>
        <taxon>Vanilloideae</taxon>
        <taxon>Vanilleae</taxon>
        <taxon>Vanilla</taxon>
    </lineage>
</organism>
<comment type="caution">
    <text evidence="1">The sequence shown here is derived from an EMBL/GenBank/DDBJ whole genome shotgun (WGS) entry which is preliminary data.</text>
</comment>
<dbReference type="AlphaFoldDB" id="A0A835VEE9"/>
<accession>A0A835VEE9</accession>
<evidence type="ECO:0000313" key="2">
    <source>
        <dbReference type="Proteomes" id="UP000639772"/>
    </source>
</evidence>
<dbReference type="EMBL" id="JADCNM010000002">
    <property type="protein sequence ID" value="KAG0493376.1"/>
    <property type="molecule type" value="Genomic_DNA"/>
</dbReference>
<proteinExistence type="predicted"/>
<name>A0A835VEE9_VANPL</name>
<sequence length="59" mass="6474">MRSTEISKEWRRIGPSTEFRSSAVEDDLSSYCAPAVALEAAEAVDIVVEDFAGAWDLPQ</sequence>